<evidence type="ECO:0000256" key="2">
    <source>
        <dbReference type="ARBA" id="ARBA00004115"/>
    </source>
</evidence>
<dbReference type="GO" id="GO:0005789">
    <property type="term" value="C:endoplasmic reticulum membrane"/>
    <property type="evidence" value="ECO:0007669"/>
    <property type="project" value="UniProtKB-SubCell"/>
</dbReference>
<keyword evidence="12" id="KW-1185">Reference proteome</keyword>
<sequence length="68" mass="7545">MDTVGRSTLQLTALNVVDDFRGKELVVTYDYPFLAGFRKPIVIFSSLMATFGVAYLISRLDVSIGRKA</sequence>
<evidence type="ECO:0000313" key="11">
    <source>
        <dbReference type="EMBL" id="CAD0083390.1"/>
    </source>
</evidence>
<evidence type="ECO:0000256" key="5">
    <source>
        <dbReference type="ARBA" id="ARBA00022692"/>
    </source>
</evidence>
<dbReference type="Proteomes" id="UP000716446">
    <property type="component" value="Unassembled WGS sequence"/>
</dbReference>
<comment type="similarity">
    <text evidence="4">Belongs to the OST1 family.</text>
</comment>
<dbReference type="AlphaFoldDB" id="A0A9N8JE55"/>
<comment type="caution">
    <text evidence="11">The sequence shown here is derived from an EMBL/GenBank/DDBJ whole genome shotgun (WGS) entry which is preliminary data.</text>
</comment>
<evidence type="ECO:0000256" key="10">
    <source>
        <dbReference type="SAM" id="Phobius"/>
    </source>
</evidence>
<name>A0A9N8JE55_9PEZI</name>
<gene>
    <name evidence="11" type="ORF">AWRI4619_LOCUS1957</name>
</gene>
<keyword evidence="5 10" id="KW-0812">Transmembrane</keyword>
<keyword evidence="7" id="KW-0256">Endoplasmic reticulum</keyword>
<keyword evidence="9 10" id="KW-0472">Membrane</keyword>
<dbReference type="Pfam" id="PF04597">
    <property type="entry name" value="Ribophorin_I"/>
    <property type="match status" value="1"/>
</dbReference>
<organism evidence="11 12">
    <name type="scientific">Aureobasidium vineae</name>
    <dbReference type="NCBI Taxonomy" id="2773715"/>
    <lineage>
        <taxon>Eukaryota</taxon>
        <taxon>Fungi</taxon>
        <taxon>Dikarya</taxon>
        <taxon>Ascomycota</taxon>
        <taxon>Pezizomycotina</taxon>
        <taxon>Dothideomycetes</taxon>
        <taxon>Dothideomycetidae</taxon>
        <taxon>Dothideales</taxon>
        <taxon>Saccotheciaceae</taxon>
        <taxon>Aureobasidium</taxon>
    </lineage>
</organism>
<accession>A0A9N8JE55</accession>
<proteinExistence type="inferred from homology"/>
<evidence type="ECO:0000256" key="9">
    <source>
        <dbReference type="ARBA" id="ARBA00023136"/>
    </source>
</evidence>
<evidence type="ECO:0000256" key="4">
    <source>
        <dbReference type="ARBA" id="ARBA00008905"/>
    </source>
</evidence>
<evidence type="ECO:0000256" key="7">
    <source>
        <dbReference type="ARBA" id="ARBA00022824"/>
    </source>
</evidence>
<keyword evidence="6" id="KW-0732">Signal</keyword>
<evidence type="ECO:0000313" key="12">
    <source>
        <dbReference type="Proteomes" id="UP000716446"/>
    </source>
</evidence>
<evidence type="ECO:0000256" key="3">
    <source>
        <dbReference type="ARBA" id="ARBA00004922"/>
    </source>
</evidence>
<comment type="pathway">
    <text evidence="3">Protein modification; protein glycosylation.</text>
</comment>
<evidence type="ECO:0000256" key="6">
    <source>
        <dbReference type="ARBA" id="ARBA00022729"/>
    </source>
</evidence>
<reference evidence="11" key="1">
    <citation type="submission" date="2020-06" db="EMBL/GenBank/DDBJ databases">
        <authorList>
            <person name="Onetto C."/>
        </authorList>
    </citation>
    <scope>NUCLEOTIDE SEQUENCE</scope>
</reference>
<dbReference type="EMBL" id="CAIJEN010000002">
    <property type="protein sequence ID" value="CAD0083390.1"/>
    <property type="molecule type" value="Genomic_DNA"/>
</dbReference>
<comment type="subcellular location">
    <subcellularLocation>
        <location evidence="2">Endoplasmic reticulum membrane</location>
        <topology evidence="2">Single-pass type I membrane protein</topology>
    </subcellularLocation>
</comment>
<comment type="function">
    <text evidence="1">Subunit of the oligosaccharyl transferase (OST) complex that catalyzes the initial transfer of a defined glycan (Glc(3)Man(9)GlcNAc(2) in eukaryotes) from the lipid carrier dolichol-pyrophosphate to an asparagine residue within an Asn-X-Ser/Thr consensus motif in nascent polypeptide chains, the first step in protein N-glycosylation. N-glycosylation occurs cotranslationally and the complex associates with the Sec61 complex at the channel-forming translocon complex that mediates protein translocation across the endoplasmic reticulum (ER). All subunits are required for a maximal enzyme activity.</text>
</comment>
<feature type="transmembrane region" description="Helical" evidence="10">
    <location>
        <begin position="41"/>
        <end position="58"/>
    </location>
</feature>
<evidence type="ECO:0000256" key="1">
    <source>
        <dbReference type="ARBA" id="ARBA00002791"/>
    </source>
</evidence>
<evidence type="ECO:0000256" key="8">
    <source>
        <dbReference type="ARBA" id="ARBA00022989"/>
    </source>
</evidence>
<keyword evidence="8 10" id="KW-1133">Transmembrane helix</keyword>
<dbReference type="InterPro" id="IPR007676">
    <property type="entry name" value="Ribophorin_I"/>
</dbReference>
<protein>
    <submittedName>
        <fullName evidence="11">Uncharacterized protein</fullName>
    </submittedName>
</protein>